<sequence>MGSFNEKCYMINGTENTKARACQRATDADVAAPCCLESHYCFSSGLCYDPMALVTYSGDCTDPKFKGKGCPTYCVEEKKKNPGARAVIFPCAPGRGSCTKPGTSCFEFRPGRLILNEVLDNDIDVGDVTIVQSSVLSTVTMPASTATGVATEVSITVTVACSESPTSCMSSSTGSVASSNGVSAGLATGIGVGVGVPLAVAVGALTAMFLREKKRRIRVAGFVAASSHMTEMPGSPRLPASAAPLLPASIDAQVVSPVSPISPLSPSSQTCPLDQHVVRHELSS</sequence>
<comment type="caution">
    <text evidence="2">The sequence shown here is derived from an EMBL/GenBank/DDBJ whole genome shotgun (WGS) entry which is preliminary data.</text>
</comment>
<dbReference type="STRING" id="708187.A0A1Q8S2Z5"/>
<feature type="transmembrane region" description="Helical" evidence="1">
    <location>
        <begin position="186"/>
        <end position="210"/>
    </location>
</feature>
<proteinExistence type="predicted"/>
<evidence type="ECO:0000256" key="1">
    <source>
        <dbReference type="SAM" id="Phobius"/>
    </source>
</evidence>
<gene>
    <name evidence="2" type="ORF">CCHL11_02663</name>
</gene>
<keyword evidence="3" id="KW-1185">Reference proteome</keyword>
<keyword evidence="1" id="KW-0812">Transmembrane</keyword>
<name>A0A1Q8S2Z5_9PEZI</name>
<dbReference type="Proteomes" id="UP000186583">
    <property type="component" value="Unassembled WGS sequence"/>
</dbReference>
<accession>A0A1Q8S2Z5</accession>
<evidence type="ECO:0000313" key="2">
    <source>
        <dbReference type="EMBL" id="OLN95829.1"/>
    </source>
</evidence>
<organism evidence="2 3">
    <name type="scientific">Colletotrichum chlorophyti</name>
    <dbReference type="NCBI Taxonomy" id="708187"/>
    <lineage>
        <taxon>Eukaryota</taxon>
        <taxon>Fungi</taxon>
        <taxon>Dikarya</taxon>
        <taxon>Ascomycota</taxon>
        <taxon>Pezizomycotina</taxon>
        <taxon>Sordariomycetes</taxon>
        <taxon>Hypocreomycetidae</taxon>
        <taxon>Glomerellales</taxon>
        <taxon>Glomerellaceae</taxon>
        <taxon>Colletotrichum</taxon>
    </lineage>
</organism>
<dbReference type="EMBL" id="MPGH01000027">
    <property type="protein sequence ID" value="OLN95829.1"/>
    <property type="molecule type" value="Genomic_DNA"/>
</dbReference>
<protein>
    <submittedName>
        <fullName evidence="2">Uncharacterized protein</fullName>
    </submittedName>
</protein>
<keyword evidence="1" id="KW-0472">Membrane</keyword>
<evidence type="ECO:0000313" key="3">
    <source>
        <dbReference type="Proteomes" id="UP000186583"/>
    </source>
</evidence>
<keyword evidence="1" id="KW-1133">Transmembrane helix</keyword>
<dbReference type="AlphaFoldDB" id="A0A1Q8S2Z5"/>
<reference evidence="2 3" key="1">
    <citation type="submission" date="2016-11" db="EMBL/GenBank/DDBJ databases">
        <title>Draft Genome Assembly of Colletotrichum chlorophyti a pathogen of herbaceous plants.</title>
        <authorList>
            <person name="Gan P."/>
            <person name="Narusaka M."/>
            <person name="Tsushima A."/>
            <person name="Narusaka Y."/>
            <person name="Takano Y."/>
            <person name="Shirasu K."/>
        </authorList>
    </citation>
    <scope>NUCLEOTIDE SEQUENCE [LARGE SCALE GENOMIC DNA]</scope>
    <source>
        <strain evidence="2 3">NTL11</strain>
    </source>
</reference>